<name>A0ABV2G8P7_9BACL</name>
<reference evidence="2 3" key="1">
    <citation type="submission" date="2024-06" db="EMBL/GenBank/DDBJ databases">
        <title>Genomic Encyclopedia of Type Strains, Phase IV (KMG-IV): sequencing the most valuable type-strain genomes for metagenomic binning, comparative biology and taxonomic classification.</title>
        <authorList>
            <person name="Goeker M."/>
        </authorList>
    </citation>
    <scope>NUCLEOTIDE SEQUENCE [LARGE SCALE GENOMIC DNA]</scope>
    <source>
        <strain evidence="2 3">DSM 26128</strain>
    </source>
</reference>
<dbReference type="PANTHER" id="PTHR30212:SF2">
    <property type="entry name" value="PROTEIN YIIM"/>
    <property type="match status" value="1"/>
</dbReference>
<gene>
    <name evidence="2" type="ORF">ABID49_000400</name>
</gene>
<dbReference type="Pfam" id="PF03473">
    <property type="entry name" value="MOSC"/>
    <property type="match status" value="1"/>
</dbReference>
<evidence type="ECO:0000313" key="2">
    <source>
        <dbReference type="EMBL" id="MET3574524.1"/>
    </source>
</evidence>
<dbReference type="SUPFAM" id="SSF50800">
    <property type="entry name" value="PK beta-barrel domain-like"/>
    <property type="match status" value="1"/>
</dbReference>
<feature type="domain" description="MOSC" evidence="1">
    <location>
        <begin position="36"/>
        <end position="180"/>
    </location>
</feature>
<comment type="caution">
    <text evidence="2">The sequence shown here is derived from an EMBL/GenBank/DDBJ whole genome shotgun (WGS) entry which is preliminary data.</text>
</comment>
<keyword evidence="3" id="KW-1185">Reference proteome</keyword>
<sequence length="244" mass="27888">MMDLAGAMMNQPFVYKTFTGKVKTMGDPDAKRPMDRKWESAIFKTEKELPLTLTKTGLSGDQVADTKNHGGPEKALFCYPLRHYDHWKEDLELDSIGAGAMGENLSVTDMDETTVCIGDTYRLGNALIQVSQPRRPCWKPARRFRVLDFSLRIQNTGLTGWYFRVLEEGSIQSGLHLELIERPYPRWTIAECNDVMYRDKEDRERTAALASCDLLAANWKHTLVKRLQGHESSVEKRVYGPNQE</sequence>
<dbReference type="InterPro" id="IPR005163">
    <property type="entry name" value="Tri_helical_YiiM-like"/>
</dbReference>
<dbReference type="EMBL" id="JBEPLW010000001">
    <property type="protein sequence ID" value="MET3574524.1"/>
    <property type="molecule type" value="Genomic_DNA"/>
</dbReference>
<evidence type="ECO:0000259" key="1">
    <source>
        <dbReference type="PROSITE" id="PS51340"/>
    </source>
</evidence>
<organism evidence="2 3">
    <name type="scientific">Bhargavaea ullalensis</name>
    <dbReference type="NCBI Taxonomy" id="1265685"/>
    <lineage>
        <taxon>Bacteria</taxon>
        <taxon>Bacillati</taxon>
        <taxon>Bacillota</taxon>
        <taxon>Bacilli</taxon>
        <taxon>Bacillales</taxon>
        <taxon>Caryophanaceae</taxon>
        <taxon>Bhargavaea</taxon>
    </lineage>
</organism>
<dbReference type="RefSeq" id="WP_354194760.1">
    <property type="nucleotide sequence ID" value="NZ_JBEPLW010000001.1"/>
</dbReference>
<dbReference type="Gene3D" id="2.40.33.20">
    <property type="entry name" value="PK beta-barrel domain-like"/>
    <property type="match status" value="1"/>
</dbReference>
<dbReference type="PANTHER" id="PTHR30212">
    <property type="entry name" value="PROTEIN YIIM"/>
    <property type="match status" value="1"/>
</dbReference>
<proteinExistence type="predicted"/>
<dbReference type="InterPro" id="IPR005302">
    <property type="entry name" value="MoCF_Sase_C"/>
</dbReference>
<evidence type="ECO:0000313" key="3">
    <source>
        <dbReference type="Proteomes" id="UP001549099"/>
    </source>
</evidence>
<dbReference type="Proteomes" id="UP001549099">
    <property type="component" value="Unassembled WGS sequence"/>
</dbReference>
<accession>A0ABV2G8P7</accession>
<dbReference type="InterPro" id="IPR011037">
    <property type="entry name" value="Pyrv_Knase-like_insert_dom_sf"/>
</dbReference>
<dbReference type="PROSITE" id="PS51340">
    <property type="entry name" value="MOSC"/>
    <property type="match status" value="1"/>
</dbReference>
<protein>
    <submittedName>
        <fullName evidence="2">MOSC domain-containing protein YiiM</fullName>
    </submittedName>
</protein>
<dbReference type="InterPro" id="IPR052353">
    <property type="entry name" value="Benzoxazolinone_Detox_Enz"/>
</dbReference>
<dbReference type="Pfam" id="PF03475">
    <property type="entry name" value="YiiM_3-alpha"/>
    <property type="match status" value="1"/>
</dbReference>